<proteinExistence type="predicted"/>
<evidence type="ECO:0000313" key="3">
    <source>
        <dbReference type="EMBL" id="JAQ18285.1"/>
    </source>
</evidence>
<sequence length="200" mass="21660">MVDSKTNTTGNQPATPSSMDLDQARQFIQKESLDATLQGDEFNVSIPTNTKVEFEEIGLFDNACILAGSTAFTSFVLGGLVGSVQGFIHARKHQVLRSSAPLIFNQVLNYAGRKSAILAGSAGSFAYLFCIGRNYITNKRKRHDIVNAALAASVAGSITTLYQGYTRSLVCGAIVGSLSYSMLQIMYQKNLYNGRTPREV</sequence>
<dbReference type="EMBL" id="GDHC01000344">
    <property type="protein sequence ID" value="JAQ18285.1"/>
    <property type="molecule type" value="Transcribed_RNA"/>
</dbReference>
<accession>A0A0A9Y4P6</accession>
<dbReference type="EMBL" id="GBHO01016490">
    <property type="protein sequence ID" value="JAG27114.1"/>
    <property type="molecule type" value="Transcribed_RNA"/>
</dbReference>
<name>A0A0A9Y4P6_LYGHE</name>
<feature type="compositionally biased region" description="Polar residues" evidence="1">
    <location>
        <begin position="1"/>
        <end position="20"/>
    </location>
</feature>
<dbReference type="AlphaFoldDB" id="A0A0A9Y4P6"/>
<evidence type="ECO:0000313" key="2">
    <source>
        <dbReference type="EMBL" id="JAG27114.1"/>
    </source>
</evidence>
<reference evidence="2" key="2">
    <citation type="submission" date="2014-07" db="EMBL/GenBank/DDBJ databases">
        <authorList>
            <person name="Hull J."/>
        </authorList>
    </citation>
    <scope>NUCLEOTIDE SEQUENCE</scope>
</reference>
<reference evidence="2" key="1">
    <citation type="journal article" date="2014" name="PLoS ONE">
        <title>Transcriptome-Based Identification of ABC Transporters in the Western Tarnished Plant Bug Lygus hesperus.</title>
        <authorList>
            <person name="Hull J.J."/>
            <person name="Chaney K."/>
            <person name="Geib S.M."/>
            <person name="Fabrick J.A."/>
            <person name="Brent C.S."/>
            <person name="Walsh D."/>
            <person name="Lavine L.C."/>
        </authorList>
    </citation>
    <scope>NUCLEOTIDE SEQUENCE</scope>
</reference>
<dbReference type="Pfam" id="PF02466">
    <property type="entry name" value="Tim17"/>
    <property type="match status" value="1"/>
</dbReference>
<reference evidence="3" key="3">
    <citation type="journal article" date="2016" name="Gigascience">
        <title>De novo construction of an expanded transcriptome assembly for the western tarnished plant bug, Lygus hesperus.</title>
        <authorList>
            <person name="Tassone E.E."/>
            <person name="Geib S.M."/>
            <person name="Hall B."/>
            <person name="Fabrick J.A."/>
            <person name="Brent C.S."/>
            <person name="Hull J.J."/>
        </authorList>
    </citation>
    <scope>NUCLEOTIDE SEQUENCE</scope>
</reference>
<evidence type="ECO:0000256" key="1">
    <source>
        <dbReference type="SAM" id="MobiDB-lite"/>
    </source>
</evidence>
<protein>
    <submittedName>
        <fullName evidence="2">Mitochondrial import inner membrane translocase subunit tim23</fullName>
    </submittedName>
</protein>
<feature type="region of interest" description="Disordered" evidence="1">
    <location>
        <begin position="1"/>
        <end position="21"/>
    </location>
</feature>
<gene>
    <name evidence="2" type="primary">tim23</name>
    <name evidence="2" type="ORF">CM83_100121</name>
    <name evidence="3" type="ORF">g.11188</name>
</gene>
<organism evidence="2">
    <name type="scientific">Lygus hesperus</name>
    <name type="common">Western plant bug</name>
    <dbReference type="NCBI Taxonomy" id="30085"/>
    <lineage>
        <taxon>Eukaryota</taxon>
        <taxon>Metazoa</taxon>
        <taxon>Ecdysozoa</taxon>
        <taxon>Arthropoda</taxon>
        <taxon>Hexapoda</taxon>
        <taxon>Insecta</taxon>
        <taxon>Pterygota</taxon>
        <taxon>Neoptera</taxon>
        <taxon>Paraneoptera</taxon>
        <taxon>Hemiptera</taxon>
        <taxon>Heteroptera</taxon>
        <taxon>Panheteroptera</taxon>
        <taxon>Cimicomorpha</taxon>
        <taxon>Miridae</taxon>
        <taxon>Mirini</taxon>
        <taxon>Lygus</taxon>
    </lineage>
</organism>